<proteinExistence type="predicted"/>
<feature type="non-terminal residue" evidence="1">
    <location>
        <position position="1"/>
    </location>
</feature>
<sequence length="336" mass="36953">VEADVEEGNELKRKAITVDTGSRSNLADVTGRDLYKDLTVVAINAADGQQSISFDTVAHPLGVGDSIGAEVSVDERARQMIAQTIRQHLRKEQEFAIHGRDIKVLSLIFVDSVAKYREYGPDGEALPGEYARIFEEEYTRIASEPEFNTLLGGSPADQVAKEAHQGYFSVDRRKGGAEVLVDTKETTDKGRQQAGLAYEQIMRDKVGLTTPGTPIRNMGTERWRRQSIGRGLRLCVDGSGNRVHGFDTNRLTVIANESYEEFAERLQREMADDLGIRFGVVTVDGFARLTFKAEDGSVVPVGSAAAEQLYQALFFEGYVDAKGKVQDSLREAVQTG</sequence>
<accession>A0ABW8M8I9</accession>
<dbReference type="EMBL" id="JBJDQH010000754">
    <property type="protein sequence ID" value="MFK4274488.1"/>
    <property type="molecule type" value="Genomic_DNA"/>
</dbReference>
<evidence type="ECO:0000313" key="1">
    <source>
        <dbReference type="EMBL" id="MFK4274488.1"/>
    </source>
</evidence>
<organism evidence="1 2">
    <name type="scientific">Streptomyces milbemycinicus</name>
    <dbReference type="NCBI Taxonomy" id="476552"/>
    <lineage>
        <taxon>Bacteria</taxon>
        <taxon>Bacillati</taxon>
        <taxon>Actinomycetota</taxon>
        <taxon>Actinomycetes</taxon>
        <taxon>Kitasatosporales</taxon>
        <taxon>Streptomycetaceae</taxon>
        <taxon>Streptomyces</taxon>
    </lineage>
</organism>
<dbReference type="Proteomes" id="UP001620295">
    <property type="component" value="Unassembled WGS sequence"/>
</dbReference>
<protein>
    <submittedName>
        <fullName evidence="1">Uncharacterized protein</fullName>
    </submittedName>
</protein>
<reference evidence="1 2" key="1">
    <citation type="submission" date="2024-11" db="EMBL/GenBank/DDBJ databases">
        <title>The Natural Products Discovery Center: Release of the First 8490 Sequenced Strains for Exploring Actinobacteria Biosynthetic Diversity.</title>
        <authorList>
            <person name="Kalkreuter E."/>
            <person name="Kautsar S.A."/>
            <person name="Yang D."/>
            <person name="Bader C.D."/>
            <person name="Teijaro C.N."/>
            <person name="Fluegel L."/>
            <person name="Davis C.M."/>
            <person name="Simpson J.R."/>
            <person name="Lauterbach L."/>
            <person name="Steele A.D."/>
            <person name="Gui C."/>
            <person name="Meng S."/>
            <person name="Li G."/>
            <person name="Viehrig K."/>
            <person name="Ye F."/>
            <person name="Su P."/>
            <person name="Kiefer A.F."/>
            <person name="Nichols A."/>
            <person name="Cepeda A.J."/>
            <person name="Yan W."/>
            <person name="Fan B."/>
            <person name="Jiang Y."/>
            <person name="Adhikari A."/>
            <person name="Zheng C.-J."/>
            <person name="Schuster L."/>
            <person name="Cowan T.M."/>
            <person name="Smanski M.J."/>
            <person name="Chevrette M.G."/>
            <person name="De Carvalho L.P.S."/>
            <person name="Shen B."/>
        </authorList>
    </citation>
    <scope>NUCLEOTIDE SEQUENCE [LARGE SCALE GENOMIC DNA]</scope>
    <source>
        <strain evidence="1 2">NPDC020863</strain>
    </source>
</reference>
<gene>
    <name evidence="1" type="ORF">ACI2L5_58125</name>
</gene>
<evidence type="ECO:0000313" key="2">
    <source>
        <dbReference type="Proteomes" id="UP001620295"/>
    </source>
</evidence>
<comment type="caution">
    <text evidence="1">The sequence shown here is derived from an EMBL/GenBank/DDBJ whole genome shotgun (WGS) entry which is preliminary data.</text>
</comment>
<keyword evidence="2" id="KW-1185">Reference proteome</keyword>
<name>A0ABW8M8I9_9ACTN</name>
<feature type="non-terminal residue" evidence="1">
    <location>
        <position position="336"/>
    </location>
</feature>